<reference evidence="2" key="1">
    <citation type="journal article" date="2008" name="Nat. Genet.">
        <title>The Pristionchus pacificus genome provides a unique perspective on nematode lifestyle and parasitism.</title>
        <authorList>
            <person name="Dieterich C."/>
            <person name="Clifton S.W."/>
            <person name="Schuster L.N."/>
            <person name="Chinwalla A."/>
            <person name="Delehaunty K."/>
            <person name="Dinkelacker I."/>
            <person name="Fulton L."/>
            <person name="Fulton R."/>
            <person name="Godfrey J."/>
            <person name="Minx P."/>
            <person name="Mitreva M."/>
            <person name="Roeseler W."/>
            <person name="Tian H."/>
            <person name="Witte H."/>
            <person name="Yang S.P."/>
            <person name="Wilson R.K."/>
            <person name="Sommer R.J."/>
        </authorList>
    </citation>
    <scope>NUCLEOTIDE SEQUENCE [LARGE SCALE GENOMIC DNA]</scope>
    <source>
        <strain evidence="2">PS312</strain>
    </source>
</reference>
<evidence type="ECO:0000313" key="2">
    <source>
        <dbReference type="Proteomes" id="UP000005239"/>
    </source>
</evidence>
<gene>
    <name evidence="1" type="primary">WBGene00093244</name>
</gene>
<keyword evidence="2" id="KW-1185">Reference proteome</keyword>
<dbReference type="Proteomes" id="UP000005239">
    <property type="component" value="Unassembled WGS sequence"/>
</dbReference>
<sequence>MKQPLSLSTLPTDIIRMIISIEKASIDSMRLFLYNRIHLQISHSWNSLLLDVIPPALLERVYFCTGREVNNILDYDAIRQVHMYAIFPEKYAGRVGVGGWLRVINRHTDVSYRAKLPQLWIFPRLDQPDVFEAVKYAIGGVNIDRLEVIEKKMSEHFRSKIVDLCREHNVRELFIQTSGIGPNFTQFVIELSQIKTDLDVYERSTAFGNRYFNNTASAWCNICSNMRARGIMVKMIFIDPWTKYPSGVKSRIIVRSEQLQDGQNAKDTGKKYRIPVRRPREMEPQLNLSTLPTDIIRRIIRNEQASISHSWHTLAFGLHPPVPPLERVCLCTGGEKNPQFPNHSPAWQVRMYAIFPKKYARRAGVGGWLSTVNSYADGAIEASCEPTYIENDNHSGLHFFIYFIFWILFTIFFTVFVSVVHFGMGKTVSFLVYLARIGVSSLYPRSIVRKMCEPMDRAQERMGRFFGAFTHIETLVLESFKDRPEVFKAVKKTLADGVAIDLAEINTAVDVYERSSIDSQYFFLKSIQTWNNYSAHLCADEIAMQIVTAFEAPFRQHNYPFGVKSHIRSEQCNRTDAGEIVKMSVIIEMEPPISIATLPPDIMKRIIDMEKESLDEIKLISRPWHTLSSGVTPPPLERFYLSTGRTSATVNSVDLSPQMAVDLVHAHMIFPELFSTRAGVGGWLRVVDRFADGSIETTCDPVRIEDEHERSCFVAYAALAWCYFSPCIGGYAYLLTNGPIALIWLAGFTAFVIFCVLFIHFITRSRVNAALKARGRFSRLFSRFSHIETLVLENFSRNEHVLQAARVTLAGVKIDRLEIIGDVKYEFMNNIVVFCKNRGVKELLIATSTLQNFTHFMKEFANVGVTVDIYERSGSDSRTYFNSTPQILDQFADELNEEGISMRMNKVYDAAFGQMGYPFGVKSHIRCEKQGQIDGQPLIPVQRARGFNF</sequence>
<reference evidence="1" key="2">
    <citation type="submission" date="2022-06" db="UniProtKB">
        <authorList>
            <consortium name="EnsemblMetazoa"/>
        </authorList>
    </citation>
    <scope>IDENTIFICATION</scope>
    <source>
        <strain evidence="1">PS312</strain>
    </source>
</reference>
<dbReference type="AlphaFoldDB" id="A0A2A6B3F6"/>
<proteinExistence type="predicted"/>
<dbReference type="EnsemblMetazoa" id="PPA03690.1">
    <property type="protein sequence ID" value="PPA03690.1"/>
    <property type="gene ID" value="WBGene00093244"/>
</dbReference>
<evidence type="ECO:0000313" key="1">
    <source>
        <dbReference type="EnsemblMetazoa" id="PPA03690.1"/>
    </source>
</evidence>
<organism evidence="1 2">
    <name type="scientific">Pristionchus pacificus</name>
    <name type="common">Parasitic nematode worm</name>
    <dbReference type="NCBI Taxonomy" id="54126"/>
    <lineage>
        <taxon>Eukaryota</taxon>
        <taxon>Metazoa</taxon>
        <taxon>Ecdysozoa</taxon>
        <taxon>Nematoda</taxon>
        <taxon>Chromadorea</taxon>
        <taxon>Rhabditida</taxon>
        <taxon>Rhabditina</taxon>
        <taxon>Diplogasteromorpha</taxon>
        <taxon>Diplogasteroidea</taxon>
        <taxon>Neodiplogasteridae</taxon>
        <taxon>Pristionchus</taxon>
    </lineage>
</organism>
<protein>
    <submittedName>
        <fullName evidence="1">Uncharacterized protein</fullName>
    </submittedName>
</protein>
<accession>A0A2A6B3F6</accession>
<accession>A0A8R1U5N5</accession>
<name>A0A2A6B3F6_PRIPA</name>